<protein>
    <submittedName>
        <fullName evidence="2">Uncharacterized protein</fullName>
    </submittedName>
</protein>
<sequence length="567" mass="60461">MKFSLTPGVALLLTVATLSFIQASRSQPACGSLGPGVNACKCNEVMVKAAKKQKPLYFATPEAINEAAVAREAVGRLSLGTNRQSGSVTSFPNYKAQASRTFSSSSGSFSSSSSAGRVGGLIGRSQAYLPYNFAADKVTSSCGCGKQSQSLRARDLLSSNVEGKIVPSFAPIGDLCYPNSPRSSKYQVTTKVTPAYPAKIKCAPSVPYEVCVQMLNGQIDEAGLRKLGLATRGKFGSYQSNNLARGTRVYGGLGRYGSYAGSSASSVAGSIAGSIAGSNAATSVYGYNNYAGSRAANAVGQLSSRSSNFQTSQGSTAGYRSAYGATSDCGNSEFSEDYSYPGVPADPVSVTLAYKNLLPNTVYYNRRTFVPEDKLAFGHRTVPIETKFEKRTSDIPEEKLLLTDKPVVELKPVPQTTFNVGVYDEHEEAKLAELEAIERERLNQEEIAEQQRESFITYGDLGYAPINQVLRPLSAGPIGLLNAEDDTEEECGPLGPPDPDYVPGSIVIDREPVESEDEEADSSVNIETSNIYVQTDDEASEEADDVDGVSSGIFSRLKKVARKHSTH</sequence>
<comment type="caution">
    <text evidence="2">The sequence shown here is derived from an EMBL/GenBank/DDBJ whole genome shotgun (WGS) entry which is preliminary data.</text>
</comment>
<dbReference type="Proteomes" id="UP001430953">
    <property type="component" value="Unassembled WGS sequence"/>
</dbReference>
<gene>
    <name evidence="2" type="ORF">PUN28_007264</name>
</gene>
<evidence type="ECO:0000313" key="2">
    <source>
        <dbReference type="EMBL" id="KAL0122416.1"/>
    </source>
</evidence>
<evidence type="ECO:0000313" key="3">
    <source>
        <dbReference type="Proteomes" id="UP001430953"/>
    </source>
</evidence>
<proteinExistence type="predicted"/>
<organism evidence="2 3">
    <name type="scientific">Cardiocondyla obscurior</name>
    <dbReference type="NCBI Taxonomy" id="286306"/>
    <lineage>
        <taxon>Eukaryota</taxon>
        <taxon>Metazoa</taxon>
        <taxon>Ecdysozoa</taxon>
        <taxon>Arthropoda</taxon>
        <taxon>Hexapoda</taxon>
        <taxon>Insecta</taxon>
        <taxon>Pterygota</taxon>
        <taxon>Neoptera</taxon>
        <taxon>Endopterygota</taxon>
        <taxon>Hymenoptera</taxon>
        <taxon>Apocrita</taxon>
        <taxon>Aculeata</taxon>
        <taxon>Formicoidea</taxon>
        <taxon>Formicidae</taxon>
        <taxon>Myrmicinae</taxon>
        <taxon>Cardiocondyla</taxon>
    </lineage>
</organism>
<keyword evidence="3" id="KW-1185">Reference proteome</keyword>
<evidence type="ECO:0000256" key="1">
    <source>
        <dbReference type="SAM" id="SignalP"/>
    </source>
</evidence>
<keyword evidence="1" id="KW-0732">Signal</keyword>
<dbReference type="EMBL" id="JADYXP020000006">
    <property type="protein sequence ID" value="KAL0122416.1"/>
    <property type="molecule type" value="Genomic_DNA"/>
</dbReference>
<feature type="chain" id="PRO_5043721843" evidence="1">
    <location>
        <begin position="27"/>
        <end position="567"/>
    </location>
</feature>
<dbReference type="AlphaFoldDB" id="A0AAW2G8N9"/>
<name>A0AAW2G8N9_9HYME</name>
<feature type="signal peptide" evidence="1">
    <location>
        <begin position="1"/>
        <end position="26"/>
    </location>
</feature>
<accession>A0AAW2G8N9</accession>
<reference evidence="2 3" key="1">
    <citation type="submission" date="2023-03" db="EMBL/GenBank/DDBJ databases">
        <title>High recombination rates correlate with genetic variation in Cardiocondyla obscurior ants.</title>
        <authorList>
            <person name="Errbii M."/>
        </authorList>
    </citation>
    <scope>NUCLEOTIDE SEQUENCE [LARGE SCALE GENOMIC DNA]</scope>
    <source>
        <strain evidence="2">Alpha-2009</strain>
        <tissue evidence="2">Whole body</tissue>
    </source>
</reference>